<name>A0A9P9HV73_FUSSL</name>
<sequence>MESLYRCIDQHQRGEIIDSEFDLSDVSSIPFERNKIYEREDWSRQDRAAGDFSILWGQNANLQPMLAWLTTFVYATPGLLERIREETAAYINLSTTTPPEIISIDIPGFCRSCQLLKACIFEAYRIANAPAVIRRV</sequence>
<dbReference type="AlphaFoldDB" id="A0A9P9HV73"/>
<dbReference type="Proteomes" id="UP000736672">
    <property type="component" value="Unassembled WGS sequence"/>
</dbReference>
<dbReference type="Gene3D" id="1.10.630.10">
    <property type="entry name" value="Cytochrome P450"/>
    <property type="match status" value="1"/>
</dbReference>
<proteinExistence type="predicted"/>
<evidence type="ECO:0000313" key="1">
    <source>
        <dbReference type="EMBL" id="KAH7264424.1"/>
    </source>
</evidence>
<comment type="caution">
    <text evidence="1">The sequence shown here is derived from an EMBL/GenBank/DDBJ whole genome shotgun (WGS) entry which is preliminary data.</text>
</comment>
<keyword evidence="2" id="KW-1185">Reference proteome</keyword>
<dbReference type="PANTHER" id="PTHR24306:SF8">
    <property type="entry name" value="P450, PUTATIVE (EUROFUNG)-RELATED"/>
    <property type="match status" value="1"/>
</dbReference>
<dbReference type="EMBL" id="JAGTJS010000007">
    <property type="protein sequence ID" value="KAH7264424.1"/>
    <property type="molecule type" value="Genomic_DNA"/>
</dbReference>
<dbReference type="SUPFAM" id="SSF48264">
    <property type="entry name" value="Cytochrome P450"/>
    <property type="match status" value="1"/>
</dbReference>
<accession>A0A9P9HV73</accession>
<dbReference type="GO" id="GO:0020037">
    <property type="term" value="F:heme binding"/>
    <property type="evidence" value="ECO:0007669"/>
    <property type="project" value="InterPro"/>
</dbReference>
<organism evidence="1 2">
    <name type="scientific">Fusarium solani</name>
    <name type="common">Filamentous fungus</name>
    <dbReference type="NCBI Taxonomy" id="169388"/>
    <lineage>
        <taxon>Eukaryota</taxon>
        <taxon>Fungi</taxon>
        <taxon>Dikarya</taxon>
        <taxon>Ascomycota</taxon>
        <taxon>Pezizomycotina</taxon>
        <taxon>Sordariomycetes</taxon>
        <taxon>Hypocreomycetidae</taxon>
        <taxon>Hypocreales</taxon>
        <taxon>Nectriaceae</taxon>
        <taxon>Fusarium</taxon>
        <taxon>Fusarium solani species complex</taxon>
    </lineage>
</organism>
<dbReference type="GO" id="GO:0016705">
    <property type="term" value="F:oxidoreductase activity, acting on paired donors, with incorporation or reduction of molecular oxygen"/>
    <property type="evidence" value="ECO:0007669"/>
    <property type="project" value="InterPro"/>
</dbReference>
<gene>
    <name evidence="1" type="ORF">B0J15DRAFT_547186</name>
</gene>
<reference evidence="1" key="1">
    <citation type="journal article" date="2021" name="Nat. Commun.">
        <title>Genetic determinants of endophytism in the Arabidopsis root mycobiome.</title>
        <authorList>
            <person name="Mesny F."/>
            <person name="Miyauchi S."/>
            <person name="Thiergart T."/>
            <person name="Pickel B."/>
            <person name="Atanasova L."/>
            <person name="Karlsson M."/>
            <person name="Huettel B."/>
            <person name="Barry K.W."/>
            <person name="Haridas S."/>
            <person name="Chen C."/>
            <person name="Bauer D."/>
            <person name="Andreopoulos W."/>
            <person name="Pangilinan J."/>
            <person name="LaButti K."/>
            <person name="Riley R."/>
            <person name="Lipzen A."/>
            <person name="Clum A."/>
            <person name="Drula E."/>
            <person name="Henrissat B."/>
            <person name="Kohler A."/>
            <person name="Grigoriev I.V."/>
            <person name="Martin F.M."/>
            <person name="Hacquard S."/>
        </authorList>
    </citation>
    <scope>NUCLEOTIDE SEQUENCE</scope>
    <source>
        <strain evidence="1">FSSC 5 MPI-SDFR-AT-0091</strain>
    </source>
</reference>
<dbReference type="PANTHER" id="PTHR24306">
    <property type="match status" value="1"/>
</dbReference>
<dbReference type="InterPro" id="IPR036396">
    <property type="entry name" value="Cyt_P450_sf"/>
</dbReference>
<dbReference type="OrthoDB" id="3366823at2759"/>
<dbReference type="GO" id="GO:0004497">
    <property type="term" value="F:monooxygenase activity"/>
    <property type="evidence" value="ECO:0007669"/>
    <property type="project" value="InterPro"/>
</dbReference>
<evidence type="ECO:0000313" key="2">
    <source>
        <dbReference type="Proteomes" id="UP000736672"/>
    </source>
</evidence>
<protein>
    <submittedName>
        <fullName evidence="1">Uncharacterized protein</fullName>
    </submittedName>
</protein>
<dbReference type="GO" id="GO:0005506">
    <property type="term" value="F:iron ion binding"/>
    <property type="evidence" value="ECO:0007669"/>
    <property type="project" value="InterPro"/>
</dbReference>